<reference evidence="1" key="2">
    <citation type="submission" date="2008-12" db="EMBL/GenBank/DDBJ databases">
        <title>Improved gene annotation of the rice (Oryza sativa) genomes.</title>
        <authorList>
            <person name="Wang J."/>
            <person name="Li R."/>
            <person name="Fan W."/>
            <person name="Huang Q."/>
            <person name="Zhang J."/>
            <person name="Zhou Y."/>
            <person name="Hu Y."/>
            <person name="Zi S."/>
            <person name="Li J."/>
            <person name="Ni P."/>
            <person name="Zheng H."/>
            <person name="Zhang Y."/>
            <person name="Zhao M."/>
            <person name="Hao Q."/>
            <person name="McDermott J."/>
            <person name="Samudrala R."/>
            <person name="Kristiansen K."/>
            <person name="Wong G.K.-S."/>
        </authorList>
    </citation>
    <scope>NUCLEOTIDE SEQUENCE</scope>
</reference>
<proteinExistence type="predicted"/>
<dbReference type="Proteomes" id="UP000007752">
    <property type="component" value="Chromosome 4"/>
</dbReference>
<gene>
    <name evidence="1" type="ORF">OsJ_13568</name>
</gene>
<evidence type="ECO:0000313" key="1">
    <source>
        <dbReference type="EMBL" id="EEE60401.1"/>
    </source>
</evidence>
<name>B9FD37_ORYSJ</name>
<organism evidence="1">
    <name type="scientific">Oryza sativa subsp. japonica</name>
    <name type="common">Rice</name>
    <dbReference type="NCBI Taxonomy" id="39947"/>
    <lineage>
        <taxon>Eukaryota</taxon>
        <taxon>Viridiplantae</taxon>
        <taxon>Streptophyta</taxon>
        <taxon>Embryophyta</taxon>
        <taxon>Tracheophyta</taxon>
        <taxon>Spermatophyta</taxon>
        <taxon>Magnoliopsida</taxon>
        <taxon>Liliopsida</taxon>
        <taxon>Poales</taxon>
        <taxon>Poaceae</taxon>
        <taxon>BOP clade</taxon>
        <taxon>Oryzoideae</taxon>
        <taxon>Oryzeae</taxon>
        <taxon>Oryzinae</taxon>
        <taxon>Oryza</taxon>
        <taxon>Oryza sativa</taxon>
    </lineage>
</organism>
<dbReference type="AlphaFoldDB" id="B9FD37"/>
<dbReference type="EMBL" id="CM000141">
    <property type="protein sequence ID" value="EEE60401.1"/>
    <property type="molecule type" value="Genomic_DNA"/>
</dbReference>
<protein>
    <submittedName>
        <fullName evidence="1">Uncharacterized protein</fullName>
    </submittedName>
</protein>
<sequence length="16" mass="1895">MSGEWHAVRFGVYPRC</sequence>
<reference evidence="1" key="1">
    <citation type="journal article" date="2005" name="PLoS Biol.">
        <title>The genomes of Oryza sativa: a history of duplications.</title>
        <authorList>
            <person name="Yu J."/>
            <person name="Wang J."/>
            <person name="Lin W."/>
            <person name="Li S."/>
            <person name="Li H."/>
            <person name="Zhou J."/>
            <person name="Ni P."/>
            <person name="Dong W."/>
            <person name="Hu S."/>
            <person name="Zeng C."/>
            <person name="Zhang J."/>
            <person name="Zhang Y."/>
            <person name="Li R."/>
            <person name="Xu Z."/>
            <person name="Li S."/>
            <person name="Li X."/>
            <person name="Zheng H."/>
            <person name="Cong L."/>
            <person name="Lin L."/>
            <person name="Yin J."/>
            <person name="Geng J."/>
            <person name="Li G."/>
            <person name="Shi J."/>
            <person name="Liu J."/>
            <person name="Lv H."/>
            <person name="Li J."/>
            <person name="Wang J."/>
            <person name="Deng Y."/>
            <person name="Ran L."/>
            <person name="Shi X."/>
            <person name="Wang X."/>
            <person name="Wu Q."/>
            <person name="Li C."/>
            <person name="Ren X."/>
            <person name="Wang J."/>
            <person name="Wang X."/>
            <person name="Li D."/>
            <person name="Liu D."/>
            <person name="Zhang X."/>
            <person name="Ji Z."/>
            <person name="Zhao W."/>
            <person name="Sun Y."/>
            <person name="Zhang Z."/>
            <person name="Bao J."/>
            <person name="Han Y."/>
            <person name="Dong L."/>
            <person name="Ji J."/>
            <person name="Chen P."/>
            <person name="Wu S."/>
            <person name="Liu J."/>
            <person name="Xiao Y."/>
            <person name="Bu D."/>
            <person name="Tan J."/>
            <person name="Yang L."/>
            <person name="Ye C."/>
            <person name="Zhang J."/>
            <person name="Xu J."/>
            <person name="Zhou Y."/>
            <person name="Yu Y."/>
            <person name="Zhang B."/>
            <person name="Zhuang S."/>
            <person name="Wei H."/>
            <person name="Liu B."/>
            <person name="Lei M."/>
            <person name="Yu H."/>
            <person name="Li Y."/>
            <person name="Xu H."/>
            <person name="Wei S."/>
            <person name="He X."/>
            <person name="Fang L."/>
            <person name="Zhang Z."/>
            <person name="Zhang Y."/>
            <person name="Huang X."/>
            <person name="Su Z."/>
            <person name="Tong W."/>
            <person name="Li J."/>
            <person name="Tong Z."/>
            <person name="Li S."/>
            <person name="Ye J."/>
            <person name="Wang L."/>
            <person name="Fang L."/>
            <person name="Lei T."/>
            <person name="Chen C."/>
            <person name="Chen H."/>
            <person name="Xu Z."/>
            <person name="Li H."/>
            <person name="Huang H."/>
            <person name="Zhang F."/>
            <person name="Xu H."/>
            <person name="Li N."/>
            <person name="Zhao C."/>
            <person name="Li S."/>
            <person name="Dong L."/>
            <person name="Huang Y."/>
            <person name="Li L."/>
            <person name="Xi Y."/>
            <person name="Qi Q."/>
            <person name="Li W."/>
            <person name="Zhang B."/>
            <person name="Hu W."/>
            <person name="Zhang Y."/>
            <person name="Tian X."/>
            <person name="Jiao Y."/>
            <person name="Liang X."/>
            <person name="Jin J."/>
            <person name="Gao L."/>
            <person name="Zheng W."/>
            <person name="Hao B."/>
            <person name="Liu S."/>
            <person name="Wang W."/>
            <person name="Yuan L."/>
            <person name="Cao M."/>
            <person name="McDermott J."/>
            <person name="Samudrala R."/>
            <person name="Wang J."/>
            <person name="Wong G.K."/>
            <person name="Yang H."/>
        </authorList>
    </citation>
    <scope>NUCLEOTIDE SEQUENCE [LARGE SCALE GENOMIC DNA]</scope>
</reference>
<accession>B9FD37</accession>